<dbReference type="Proteomes" id="UP001054837">
    <property type="component" value="Unassembled WGS sequence"/>
</dbReference>
<keyword evidence="2" id="KW-1185">Reference proteome</keyword>
<gene>
    <name evidence="1" type="ORF">CDAR_579701</name>
</gene>
<dbReference type="AlphaFoldDB" id="A0AAV4RYH2"/>
<dbReference type="EMBL" id="BPLQ01006845">
    <property type="protein sequence ID" value="GIY25749.1"/>
    <property type="molecule type" value="Genomic_DNA"/>
</dbReference>
<evidence type="ECO:0000313" key="2">
    <source>
        <dbReference type="Proteomes" id="UP001054837"/>
    </source>
</evidence>
<organism evidence="1 2">
    <name type="scientific">Caerostris darwini</name>
    <dbReference type="NCBI Taxonomy" id="1538125"/>
    <lineage>
        <taxon>Eukaryota</taxon>
        <taxon>Metazoa</taxon>
        <taxon>Ecdysozoa</taxon>
        <taxon>Arthropoda</taxon>
        <taxon>Chelicerata</taxon>
        <taxon>Arachnida</taxon>
        <taxon>Araneae</taxon>
        <taxon>Araneomorphae</taxon>
        <taxon>Entelegynae</taxon>
        <taxon>Araneoidea</taxon>
        <taxon>Araneidae</taxon>
        <taxon>Caerostris</taxon>
    </lineage>
</organism>
<accession>A0AAV4RYH2</accession>
<comment type="caution">
    <text evidence="1">The sequence shown here is derived from an EMBL/GenBank/DDBJ whole genome shotgun (WGS) entry which is preliminary data.</text>
</comment>
<evidence type="ECO:0000313" key="1">
    <source>
        <dbReference type="EMBL" id="GIY25749.1"/>
    </source>
</evidence>
<proteinExistence type="predicted"/>
<name>A0AAV4RYH2_9ARAC</name>
<reference evidence="1 2" key="1">
    <citation type="submission" date="2021-06" db="EMBL/GenBank/DDBJ databases">
        <title>Caerostris darwini draft genome.</title>
        <authorList>
            <person name="Kono N."/>
            <person name="Arakawa K."/>
        </authorList>
    </citation>
    <scope>NUCLEOTIDE SEQUENCE [LARGE SCALE GENOMIC DNA]</scope>
</reference>
<protein>
    <submittedName>
        <fullName evidence="1">Uncharacterized protein</fullName>
    </submittedName>
</protein>
<sequence>MMLSTENNSLAASYFIQGPIPPYHHDLAPSDCYPYSNGIEECLHAFSCPTKSQLQLQVPERSFADIWHVRQMVRPISQRAIARNDNHSGPFCDCMKFRSTKTTEKRSKQQQLFSESRFHLSVLLNHKFGIK</sequence>